<name>A0A841BUM6_9ACTN</name>
<protein>
    <submittedName>
        <fullName evidence="1">Uncharacterized protein</fullName>
    </submittedName>
</protein>
<dbReference type="RefSeq" id="WP_184840269.1">
    <property type="nucleotide sequence ID" value="NZ_JACHMN010000002.1"/>
</dbReference>
<evidence type="ECO:0000313" key="2">
    <source>
        <dbReference type="Proteomes" id="UP000587527"/>
    </source>
</evidence>
<gene>
    <name evidence="1" type="ORF">F4553_005283</name>
</gene>
<sequence>MANVNIYPAHRAILDSLITTGKAKSVAAGTKTGPFREMREAYVFAASLALALNQPTPADQIPASKKDVLPIQDRVFLGAEGAVELAAAAVLTSADDGDVARESLRSQLDLLSEQKLIERLALLDRYAYAGFEWLREQQKDESGVRDLVLSAIDSVDCVLREVGDDSAVQDPLWSLLGLKSVVI</sequence>
<proteinExistence type="predicted"/>
<dbReference type="EMBL" id="JACHMN010000002">
    <property type="protein sequence ID" value="MBB5871904.1"/>
    <property type="molecule type" value="Genomic_DNA"/>
</dbReference>
<accession>A0A841BUM6</accession>
<dbReference type="AlphaFoldDB" id="A0A841BUM6"/>
<organism evidence="1 2">
    <name type="scientific">Allocatelliglobosispora scoriae</name>
    <dbReference type="NCBI Taxonomy" id="643052"/>
    <lineage>
        <taxon>Bacteria</taxon>
        <taxon>Bacillati</taxon>
        <taxon>Actinomycetota</taxon>
        <taxon>Actinomycetes</taxon>
        <taxon>Micromonosporales</taxon>
        <taxon>Micromonosporaceae</taxon>
        <taxon>Allocatelliglobosispora</taxon>
    </lineage>
</organism>
<reference evidence="1 2" key="1">
    <citation type="submission" date="2020-08" db="EMBL/GenBank/DDBJ databases">
        <title>Sequencing the genomes of 1000 actinobacteria strains.</title>
        <authorList>
            <person name="Klenk H.-P."/>
        </authorList>
    </citation>
    <scope>NUCLEOTIDE SEQUENCE [LARGE SCALE GENOMIC DNA]</scope>
    <source>
        <strain evidence="1 2">DSM 45362</strain>
    </source>
</reference>
<keyword evidence="2" id="KW-1185">Reference proteome</keyword>
<comment type="caution">
    <text evidence="1">The sequence shown here is derived from an EMBL/GenBank/DDBJ whole genome shotgun (WGS) entry which is preliminary data.</text>
</comment>
<dbReference type="Proteomes" id="UP000587527">
    <property type="component" value="Unassembled WGS sequence"/>
</dbReference>
<evidence type="ECO:0000313" key="1">
    <source>
        <dbReference type="EMBL" id="MBB5871904.1"/>
    </source>
</evidence>